<dbReference type="InterPro" id="IPR028366">
    <property type="entry name" value="PhoU"/>
</dbReference>
<dbReference type="AlphaFoldDB" id="A0A2K9APH4"/>
<dbReference type="RefSeq" id="WP_106647331.1">
    <property type="nucleotide sequence ID" value="NZ_BMGO01000001.1"/>
</dbReference>
<dbReference type="InterPro" id="IPR026022">
    <property type="entry name" value="PhoU_dom"/>
</dbReference>
<dbReference type="GO" id="GO:0005737">
    <property type="term" value="C:cytoplasm"/>
    <property type="evidence" value="ECO:0007669"/>
    <property type="project" value="UniProtKB-SubCell"/>
</dbReference>
<dbReference type="EMBL" id="CP025120">
    <property type="protein sequence ID" value="AUD79522.1"/>
    <property type="molecule type" value="Genomic_DNA"/>
</dbReference>
<dbReference type="FunFam" id="1.20.58.220:FF:000001">
    <property type="entry name" value="Phosphate-specific transport system accessory protein PhoU"/>
    <property type="match status" value="1"/>
</dbReference>
<evidence type="ECO:0000256" key="3">
    <source>
        <dbReference type="ARBA" id="ARBA00022448"/>
    </source>
</evidence>
<name>A0A2K9APH4_9GAMM</name>
<evidence type="ECO:0000313" key="9">
    <source>
        <dbReference type="Proteomes" id="UP000232693"/>
    </source>
</evidence>
<protein>
    <recommendedName>
        <fullName evidence="6">Phosphate-specific transport system accessory protein PhoU</fullName>
    </recommendedName>
</protein>
<dbReference type="GO" id="GO:0045936">
    <property type="term" value="P:negative regulation of phosphate metabolic process"/>
    <property type="evidence" value="ECO:0007669"/>
    <property type="project" value="InterPro"/>
</dbReference>
<keyword evidence="4 6" id="KW-0963">Cytoplasm</keyword>
<dbReference type="InterPro" id="IPR038078">
    <property type="entry name" value="PhoU-like_sf"/>
</dbReference>
<keyword evidence="3 6" id="KW-0813">Transport</keyword>
<dbReference type="GO" id="GO:0030643">
    <property type="term" value="P:intracellular phosphate ion homeostasis"/>
    <property type="evidence" value="ECO:0007669"/>
    <property type="project" value="InterPro"/>
</dbReference>
<dbReference type="Proteomes" id="UP000232693">
    <property type="component" value="Chromosome"/>
</dbReference>
<dbReference type="PANTHER" id="PTHR42930">
    <property type="entry name" value="PHOSPHATE-SPECIFIC TRANSPORT SYSTEM ACCESSORY PROTEIN PHOU"/>
    <property type="match status" value="1"/>
</dbReference>
<dbReference type="PANTHER" id="PTHR42930:SF3">
    <property type="entry name" value="PHOSPHATE-SPECIFIC TRANSPORT SYSTEM ACCESSORY PROTEIN PHOU"/>
    <property type="match status" value="1"/>
</dbReference>
<evidence type="ECO:0000256" key="5">
    <source>
        <dbReference type="ARBA" id="ARBA00022592"/>
    </source>
</evidence>
<dbReference type="NCBIfam" id="TIGR02135">
    <property type="entry name" value="phoU_full"/>
    <property type="match status" value="1"/>
</dbReference>
<dbReference type="Gene3D" id="1.20.58.220">
    <property type="entry name" value="Phosphate transport system protein phou homolog 2, domain 2"/>
    <property type="match status" value="2"/>
</dbReference>
<dbReference type="FunFam" id="1.20.58.220:FF:000002">
    <property type="entry name" value="Phosphate-specific transport system accessory protein PhoU"/>
    <property type="match status" value="1"/>
</dbReference>
<dbReference type="Pfam" id="PF01895">
    <property type="entry name" value="PhoU"/>
    <property type="match status" value="2"/>
</dbReference>
<comment type="similarity">
    <text evidence="2 6">Belongs to the PhoU family.</text>
</comment>
<dbReference type="KEGG" id="kpd:CW740_09835"/>
<keyword evidence="9" id="KW-1185">Reference proteome</keyword>
<dbReference type="PIRSF" id="PIRSF003107">
    <property type="entry name" value="PhoU"/>
    <property type="match status" value="1"/>
</dbReference>
<feature type="domain" description="PhoU" evidence="7">
    <location>
        <begin position="27"/>
        <end position="113"/>
    </location>
</feature>
<gene>
    <name evidence="8" type="primary">phoU</name>
    <name evidence="8" type="ORF">CW740_09835</name>
</gene>
<feature type="domain" description="PhoU" evidence="7">
    <location>
        <begin position="135"/>
        <end position="219"/>
    </location>
</feature>
<evidence type="ECO:0000256" key="6">
    <source>
        <dbReference type="PIRNR" id="PIRNR003107"/>
    </source>
</evidence>
<comment type="subunit">
    <text evidence="6">Homodimer.</text>
</comment>
<keyword evidence="5 6" id="KW-0592">Phosphate transport</keyword>
<evidence type="ECO:0000256" key="2">
    <source>
        <dbReference type="ARBA" id="ARBA00008107"/>
    </source>
</evidence>
<reference evidence="8 9" key="1">
    <citation type="submission" date="2017-12" db="EMBL/GenBank/DDBJ databases">
        <title>Kangiella profundi FT102 completed genome.</title>
        <authorList>
            <person name="Xu J."/>
            <person name="Wang J."/>
            <person name="Lu Y."/>
        </authorList>
    </citation>
    <scope>NUCLEOTIDE SEQUENCE [LARGE SCALE GENOMIC DNA]</scope>
    <source>
        <strain evidence="8 9">FT102</strain>
    </source>
</reference>
<dbReference type="OrthoDB" id="9814256at2"/>
<comment type="subcellular location">
    <subcellularLocation>
        <location evidence="1 6">Cytoplasm</location>
    </subcellularLocation>
</comment>
<evidence type="ECO:0000313" key="8">
    <source>
        <dbReference type="EMBL" id="AUD79522.1"/>
    </source>
</evidence>
<evidence type="ECO:0000256" key="4">
    <source>
        <dbReference type="ARBA" id="ARBA00022490"/>
    </source>
</evidence>
<accession>A0A2K9APH4</accession>
<organism evidence="8 9">
    <name type="scientific">Kangiella profundi</name>
    <dbReference type="NCBI Taxonomy" id="1561924"/>
    <lineage>
        <taxon>Bacteria</taxon>
        <taxon>Pseudomonadati</taxon>
        <taxon>Pseudomonadota</taxon>
        <taxon>Gammaproteobacteria</taxon>
        <taxon>Kangiellales</taxon>
        <taxon>Kangiellaceae</taxon>
        <taxon>Kangiella</taxon>
    </lineage>
</organism>
<dbReference type="SUPFAM" id="SSF109755">
    <property type="entry name" value="PhoU-like"/>
    <property type="match status" value="1"/>
</dbReference>
<comment type="function">
    <text evidence="6">Plays a role in the regulation of phosphate uptake.</text>
</comment>
<evidence type="ECO:0000259" key="7">
    <source>
        <dbReference type="Pfam" id="PF01895"/>
    </source>
</evidence>
<evidence type="ECO:0000256" key="1">
    <source>
        <dbReference type="ARBA" id="ARBA00004496"/>
    </source>
</evidence>
<dbReference type="GO" id="GO:0006817">
    <property type="term" value="P:phosphate ion transport"/>
    <property type="evidence" value="ECO:0007669"/>
    <property type="project" value="UniProtKB-KW"/>
</dbReference>
<proteinExistence type="inferred from homology"/>
<sequence length="243" mass="27483">MMDTEHLGTHISKQFNADLENLREEVLAMGGIVEEQITLALDAFTNNDSDIADKVIANEKMVNAKEMKIDEACTKVLAKRQPAAGDLRLIVTILKTITDLERMGDEAEKVARMAKAIANKEMAVANVKLHYGALLHLGNHVKKMLHDALDAFARMDVESAVNVAKLDNQADEEYNAISRQLITYMMEEPRRISEVLDFMWSARALERIGDHANNICEYVVYLVQGEDVRHKSWDEMQRLAKDE</sequence>